<dbReference type="GO" id="GO:0022627">
    <property type="term" value="C:cytosolic small ribosomal subunit"/>
    <property type="evidence" value="ECO:0007669"/>
    <property type="project" value="TreeGrafter"/>
</dbReference>
<dbReference type="Gene3D" id="3.30.505.50">
    <property type="entry name" value="Sigma 54 modulation/S30EA ribosomal protein, C-terminal domain"/>
    <property type="match status" value="1"/>
</dbReference>
<evidence type="ECO:0000256" key="2">
    <source>
        <dbReference type="HAMAP-Rule" id="MF_00839"/>
    </source>
</evidence>
<dbReference type="InterPro" id="IPR003489">
    <property type="entry name" value="RHF/RaiA"/>
</dbReference>
<comment type="subunit">
    <text evidence="2">Interacts with 100S ribosomes.</text>
</comment>
<dbReference type="Proteomes" id="UP000284751">
    <property type="component" value="Unassembled WGS sequence"/>
</dbReference>
<accession>A0A412AUZ6</accession>
<dbReference type="InterPro" id="IPR050574">
    <property type="entry name" value="HPF/YfiA_ribosome-assoc"/>
</dbReference>
<dbReference type="PANTHER" id="PTHR33231">
    <property type="entry name" value="30S RIBOSOMAL PROTEIN"/>
    <property type="match status" value="1"/>
</dbReference>
<dbReference type="AlphaFoldDB" id="A0A412AUZ6"/>
<name>A0A412AUZ6_9FIRM</name>
<dbReference type="Pfam" id="PF16321">
    <property type="entry name" value="Ribosom_S30AE_C"/>
    <property type="match status" value="1"/>
</dbReference>
<dbReference type="SUPFAM" id="SSF69754">
    <property type="entry name" value="Ribosome binding protein Y (YfiA homologue)"/>
    <property type="match status" value="1"/>
</dbReference>
<dbReference type="NCBIfam" id="TIGR00741">
    <property type="entry name" value="yfiA"/>
    <property type="match status" value="1"/>
</dbReference>
<keyword evidence="2" id="KW-0963">Cytoplasm</keyword>
<comment type="similarity">
    <text evidence="2">Belongs to the HPF/YfiA ribosome-associated protein family. Long HPF subfamily.</text>
</comment>
<dbReference type="InterPro" id="IPR034694">
    <property type="entry name" value="HPF_long/plastid"/>
</dbReference>
<dbReference type="InterPro" id="IPR036567">
    <property type="entry name" value="RHF-like"/>
</dbReference>
<evidence type="ECO:0000256" key="1">
    <source>
        <dbReference type="ARBA" id="ARBA00022845"/>
    </source>
</evidence>
<feature type="domain" description="Sigma 54 modulation/S30EA ribosomal protein C-terminal" evidence="3">
    <location>
        <begin position="123"/>
        <end position="177"/>
    </location>
</feature>
<comment type="function">
    <text evidence="2">Required for dimerization of active 70S ribosomes into 100S ribosomes in stationary phase; 100S ribosomes are translationally inactive and sometimes present during exponential growth.</text>
</comment>
<dbReference type="Pfam" id="PF02482">
    <property type="entry name" value="Ribosomal_S30AE"/>
    <property type="match status" value="1"/>
</dbReference>
<evidence type="ECO:0000259" key="3">
    <source>
        <dbReference type="Pfam" id="PF16321"/>
    </source>
</evidence>
<dbReference type="PANTHER" id="PTHR33231:SF1">
    <property type="entry name" value="30S RIBOSOMAL PROTEIN"/>
    <property type="match status" value="1"/>
</dbReference>
<dbReference type="InterPro" id="IPR038416">
    <property type="entry name" value="Ribosom_S30AE_C_sf"/>
</dbReference>
<dbReference type="InterPro" id="IPR032528">
    <property type="entry name" value="Ribosom_S30AE_C"/>
</dbReference>
<dbReference type="Gene3D" id="3.30.160.100">
    <property type="entry name" value="Ribosome hibernation promotion factor-like"/>
    <property type="match status" value="1"/>
</dbReference>
<proteinExistence type="inferred from homology"/>
<comment type="subcellular location">
    <subcellularLocation>
        <location evidence="2">Cytoplasm</location>
    </subcellularLocation>
</comment>
<evidence type="ECO:0000313" key="5">
    <source>
        <dbReference type="Proteomes" id="UP000284751"/>
    </source>
</evidence>
<dbReference type="GO" id="GO:0045900">
    <property type="term" value="P:negative regulation of translational elongation"/>
    <property type="evidence" value="ECO:0007669"/>
    <property type="project" value="TreeGrafter"/>
</dbReference>
<protein>
    <recommendedName>
        <fullName evidence="2">Ribosome hibernation promoting factor</fullName>
        <shortName evidence="2">HPF</shortName>
    </recommendedName>
</protein>
<keyword evidence="1 2" id="KW-0810">Translation regulation</keyword>
<evidence type="ECO:0000313" key="4">
    <source>
        <dbReference type="EMBL" id="RGQ35614.1"/>
    </source>
</evidence>
<sequence length="183" mass="20997">MKITITGRKVSLRDNFKERVEKKLKKFSRMFGEDASASVTVTVEKRRQTVEVTIRTADGMVYRSEQTAPEMNDALDEVVNALGRQIRKNKCKLEKKIRAVGAIDEFLAQETEEASTEEEDEGEYKIERIKHFALKPLLVEEAILQMNMIGHQFFMFQNMETGTVNVVYVRKDGTYGLLEPAVE</sequence>
<gene>
    <name evidence="4" type="primary">raiA</name>
    <name evidence="2" type="synonym">hpf</name>
    <name evidence="4" type="ORF">DWY99_12390</name>
</gene>
<dbReference type="GO" id="GO:0043024">
    <property type="term" value="F:ribosomal small subunit binding"/>
    <property type="evidence" value="ECO:0007669"/>
    <property type="project" value="TreeGrafter"/>
</dbReference>
<dbReference type="HAMAP" id="MF_00839">
    <property type="entry name" value="HPF"/>
    <property type="match status" value="1"/>
</dbReference>
<organism evidence="4 5">
    <name type="scientific">[Clostridium] leptum</name>
    <dbReference type="NCBI Taxonomy" id="1535"/>
    <lineage>
        <taxon>Bacteria</taxon>
        <taxon>Bacillati</taxon>
        <taxon>Bacillota</taxon>
        <taxon>Clostridia</taxon>
        <taxon>Eubacteriales</taxon>
        <taxon>Oscillospiraceae</taxon>
        <taxon>Oscillospiraceae incertae sedis</taxon>
    </lineage>
</organism>
<dbReference type="EMBL" id="QRTC01000063">
    <property type="protein sequence ID" value="RGQ35614.1"/>
    <property type="molecule type" value="Genomic_DNA"/>
</dbReference>
<comment type="caution">
    <text evidence="4">The sequence shown here is derived from an EMBL/GenBank/DDBJ whole genome shotgun (WGS) entry which is preliminary data.</text>
</comment>
<reference evidence="4 5" key="1">
    <citation type="submission" date="2018-08" db="EMBL/GenBank/DDBJ databases">
        <title>A genome reference for cultivated species of the human gut microbiota.</title>
        <authorList>
            <person name="Zou Y."/>
            <person name="Xue W."/>
            <person name="Luo G."/>
        </authorList>
    </citation>
    <scope>NUCLEOTIDE SEQUENCE [LARGE SCALE GENOMIC DNA]</scope>
    <source>
        <strain evidence="4 5">AF28-26</strain>
    </source>
</reference>